<dbReference type="RefSeq" id="XP_033594617.1">
    <property type="nucleotide sequence ID" value="XM_033730335.1"/>
</dbReference>
<proteinExistence type="predicted"/>
<keyword evidence="3" id="KW-1185">Reference proteome</keyword>
<feature type="region of interest" description="Disordered" evidence="1">
    <location>
        <begin position="1"/>
        <end position="105"/>
    </location>
</feature>
<feature type="compositionally biased region" description="Acidic residues" evidence="1">
    <location>
        <begin position="335"/>
        <end position="346"/>
    </location>
</feature>
<protein>
    <submittedName>
        <fullName evidence="2">Uncharacterized protein</fullName>
    </submittedName>
</protein>
<feature type="compositionally biased region" description="Basic and acidic residues" evidence="1">
    <location>
        <begin position="239"/>
        <end position="252"/>
    </location>
</feature>
<feature type="compositionally biased region" description="Basic residues" evidence="1">
    <location>
        <begin position="224"/>
        <end position="238"/>
    </location>
</feature>
<feature type="region of interest" description="Disordered" evidence="1">
    <location>
        <begin position="214"/>
        <end position="252"/>
    </location>
</feature>
<feature type="region of interest" description="Disordered" evidence="1">
    <location>
        <begin position="274"/>
        <end position="346"/>
    </location>
</feature>
<name>A0A6A6Q6I0_9PEZI</name>
<dbReference type="EMBL" id="MU001631">
    <property type="protein sequence ID" value="KAF2488048.1"/>
    <property type="molecule type" value="Genomic_DNA"/>
</dbReference>
<reference evidence="2" key="1">
    <citation type="journal article" date="2020" name="Stud. Mycol.">
        <title>101 Dothideomycetes genomes: a test case for predicting lifestyles and emergence of pathogens.</title>
        <authorList>
            <person name="Haridas S."/>
            <person name="Albert R."/>
            <person name="Binder M."/>
            <person name="Bloem J."/>
            <person name="Labutti K."/>
            <person name="Salamov A."/>
            <person name="Andreopoulos B."/>
            <person name="Baker S."/>
            <person name="Barry K."/>
            <person name="Bills G."/>
            <person name="Bluhm B."/>
            <person name="Cannon C."/>
            <person name="Castanera R."/>
            <person name="Culley D."/>
            <person name="Daum C."/>
            <person name="Ezra D."/>
            <person name="Gonzalez J."/>
            <person name="Henrissat B."/>
            <person name="Kuo A."/>
            <person name="Liang C."/>
            <person name="Lipzen A."/>
            <person name="Lutzoni F."/>
            <person name="Magnuson J."/>
            <person name="Mondo S."/>
            <person name="Nolan M."/>
            <person name="Ohm R."/>
            <person name="Pangilinan J."/>
            <person name="Park H.-J."/>
            <person name="Ramirez L."/>
            <person name="Alfaro M."/>
            <person name="Sun H."/>
            <person name="Tritt A."/>
            <person name="Yoshinaga Y."/>
            <person name="Zwiers L.-H."/>
            <person name="Turgeon B."/>
            <person name="Goodwin S."/>
            <person name="Spatafora J."/>
            <person name="Crous P."/>
            <person name="Grigoriev I."/>
        </authorList>
    </citation>
    <scope>NUCLEOTIDE SEQUENCE</scope>
    <source>
        <strain evidence="2">CBS 113389</strain>
    </source>
</reference>
<dbReference type="OrthoDB" id="5398515at2759"/>
<evidence type="ECO:0000313" key="3">
    <source>
        <dbReference type="Proteomes" id="UP000799767"/>
    </source>
</evidence>
<dbReference type="Proteomes" id="UP000799767">
    <property type="component" value="Unassembled WGS sequence"/>
</dbReference>
<organism evidence="2 3">
    <name type="scientific">Neohortaea acidophila</name>
    <dbReference type="NCBI Taxonomy" id="245834"/>
    <lineage>
        <taxon>Eukaryota</taxon>
        <taxon>Fungi</taxon>
        <taxon>Dikarya</taxon>
        <taxon>Ascomycota</taxon>
        <taxon>Pezizomycotina</taxon>
        <taxon>Dothideomycetes</taxon>
        <taxon>Dothideomycetidae</taxon>
        <taxon>Mycosphaerellales</taxon>
        <taxon>Teratosphaeriaceae</taxon>
        <taxon>Neohortaea</taxon>
    </lineage>
</organism>
<feature type="non-terminal residue" evidence="2">
    <location>
        <position position="346"/>
    </location>
</feature>
<dbReference type="GeneID" id="54471337"/>
<accession>A0A6A6Q6I0</accession>
<dbReference type="AlphaFoldDB" id="A0A6A6Q6I0"/>
<feature type="compositionally biased region" description="Polar residues" evidence="1">
    <location>
        <begin position="37"/>
        <end position="49"/>
    </location>
</feature>
<sequence length="346" mass="38309">MSTPPAVSLRARTPPTPLHGLAYDNYEPYSPRRSKRSTAQSNPYSSLNGERSPRPLPQFNTTPPATVKKARFARATTHLSSPPSSPVSPIKCHPVHKTPRKGGSDFTRTANAILSDSDGPSHPLHQPCIDPVTMLPTPSKTPKKRPAAALTGRILSFQPEDPNDVMPSPRKIRKQVGRLHTAATGFELYEDDASLNHADTIEIYTDANARVPEMDESEDNPFVGRRKISKRPQRRARKQNAEEVEHERRIDEAVKRDEGVTYVFRGKKIFRKFADKAGQDGAPSAASDLSGTLEQRRLKHSAGAAAQRPLTRSAIKPRLLFPSEEQSPERQQGPDDVDEEADTDIE</sequence>
<gene>
    <name evidence="2" type="ORF">BDY17DRAFT_238735</name>
</gene>
<evidence type="ECO:0000313" key="2">
    <source>
        <dbReference type="EMBL" id="KAF2488048.1"/>
    </source>
</evidence>
<evidence type="ECO:0000256" key="1">
    <source>
        <dbReference type="SAM" id="MobiDB-lite"/>
    </source>
</evidence>